<evidence type="ECO:0000313" key="2">
    <source>
        <dbReference type="EMBL" id="GAC33192.1"/>
    </source>
</evidence>
<dbReference type="PROSITE" id="PS51257">
    <property type="entry name" value="PROKAR_LIPOPROTEIN"/>
    <property type="match status" value="1"/>
</dbReference>
<dbReference type="OrthoDB" id="196716at2"/>
<keyword evidence="1" id="KW-0472">Membrane</keyword>
<organism evidence="2 3">
    <name type="scientific">Paraglaciecola polaris LMG 21857</name>
    <dbReference type="NCBI Taxonomy" id="1129793"/>
    <lineage>
        <taxon>Bacteria</taxon>
        <taxon>Pseudomonadati</taxon>
        <taxon>Pseudomonadota</taxon>
        <taxon>Gammaproteobacteria</taxon>
        <taxon>Alteromonadales</taxon>
        <taxon>Alteromonadaceae</taxon>
        <taxon>Paraglaciecola</taxon>
    </lineage>
</organism>
<accession>K6ZSA8</accession>
<name>K6ZSA8_9ALTE</name>
<reference evidence="3" key="1">
    <citation type="journal article" date="2014" name="Environ. Microbiol.">
        <title>Comparative genomics of the marine bacterial genus Glaciecola reveals the high degree of genomic diversity and genomic characteristic for cold adaptation.</title>
        <authorList>
            <person name="Qin Q.L."/>
            <person name="Xie B.B."/>
            <person name="Yu Y."/>
            <person name="Shu Y.L."/>
            <person name="Rong J.C."/>
            <person name="Zhang Y.J."/>
            <person name="Zhao D.L."/>
            <person name="Chen X.L."/>
            <person name="Zhang X.Y."/>
            <person name="Chen B."/>
            <person name="Zhou B.C."/>
            <person name="Zhang Y.Z."/>
        </authorList>
    </citation>
    <scope>NUCLEOTIDE SEQUENCE [LARGE SCALE GENOMIC DNA]</scope>
    <source>
        <strain evidence="3">LMG 21857</strain>
    </source>
</reference>
<dbReference type="Proteomes" id="UP000006322">
    <property type="component" value="Unassembled WGS sequence"/>
</dbReference>
<dbReference type="EMBL" id="BAER01000049">
    <property type="protein sequence ID" value="GAC33192.1"/>
    <property type="molecule type" value="Genomic_DNA"/>
</dbReference>
<keyword evidence="1" id="KW-1133">Transmembrane helix</keyword>
<evidence type="ECO:0008006" key="4">
    <source>
        <dbReference type="Google" id="ProtNLM"/>
    </source>
</evidence>
<protein>
    <recommendedName>
        <fullName evidence="4">Lipoprotein</fullName>
    </recommendedName>
</protein>
<dbReference type="RefSeq" id="WP_007104975.1">
    <property type="nucleotide sequence ID" value="NZ_BAER01000049.1"/>
</dbReference>
<comment type="caution">
    <text evidence="2">The sequence shown here is derived from an EMBL/GenBank/DDBJ whole genome shotgun (WGS) entry which is preliminary data.</text>
</comment>
<feature type="transmembrane region" description="Helical" evidence="1">
    <location>
        <begin position="45"/>
        <end position="64"/>
    </location>
</feature>
<dbReference type="AlphaFoldDB" id="K6ZSA8"/>
<keyword evidence="3" id="KW-1185">Reference proteome</keyword>
<evidence type="ECO:0000256" key="1">
    <source>
        <dbReference type="SAM" id="Phobius"/>
    </source>
</evidence>
<gene>
    <name evidence="2" type="ORF">GPLA_2287</name>
</gene>
<proteinExistence type="predicted"/>
<keyword evidence="1" id="KW-0812">Transmembrane</keyword>
<dbReference type="Pfam" id="PF20125">
    <property type="entry name" value="DUF6515"/>
    <property type="match status" value="1"/>
</dbReference>
<sequence>MRFRTVFIALGSCFLLSSCGLFHGRHSGGHGHGNVNFRGGGNGPAALIVLGVGVAIGTIISAIPDKHTPIDSDRYYSDGVFYRDTPRGYEVIAPPVGVWVSELPAHHSVVRHQEFKYVECKGVWYRYGSQSRQYQVVANPYIVP</sequence>
<dbReference type="InterPro" id="IPR045398">
    <property type="entry name" value="DUF6515"/>
</dbReference>
<evidence type="ECO:0000313" key="3">
    <source>
        <dbReference type="Proteomes" id="UP000006322"/>
    </source>
</evidence>